<gene>
    <name evidence="2" type="ORF">PAPYR_4337</name>
</gene>
<dbReference type="Pfam" id="PF13552">
    <property type="entry name" value="DUF4127"/>
    <property type="match status" value="1"/>
</dbReference>
<sequence>MAHSCTPFLWLLLGVVAVSATNLVYLPLDERFATRGCFLRITQIADGLQVLSPPLSLLPSLKKAPNQDALISWTSKNMAQADDAVISLEMLIYGGLITSRSSMDSVDLVVSRFNNTIAKYIEMYPNLRLSVSTVIMRIPSYDGDTEEPAYWAKYGRLIYQYSFYQDRYDVLHNADDLAQANKYKAQIPGDILSEFLWRRQRNMAVIEALMALQRDTHALHRVYITLDDNAEWGFNKAEERTIRGWVAQWGLGKDVFIYPGADEVALLQVAELLQTAPGARPAPRICPLWRLPQYRDRIPSYEGQAFNISVATQIQAVGGIVASTGPNDCLGQADLALVVNNFDKEGEAPDQQATPSTDYDGMKAFLPIKGRTAPRYWGKGGTPLGEGPHPTGTIPRADMFRTSRAAPANVQGWGVVDKRYANGGDLSLVKWMAAQPVDMTRVAFAAWNTAGNSLGTVLAQMVLAYLYPKGAPQSLDFTAGRLVEDVAYMASARNMLCTFLNMANEEYDSLGSDPAFYSKFTTKALQEGLKETTAWLGIGYTIDQLYYPWNRTFEIGFNLRRK</sequence>
<evidence type="ECO:0000313" key="2">
    <source>
        <dbReference type="EMBL" id="KAJ4459606.1"/>
    </source>
</evidence>
<dbReference type="InterPro" id="IPR025394">
    <property type="entry name" value="DUF4127"/>
</dbReference>
<keyword evidence="3" id="KW-1185">Reference proteome</keyword>
<organism evidence="2 3">
    <name type="scientific">Paratrimastix pyriformis</name>
    <dbReference type="NCBI Taxonomy" id="342808"/>
    <lineage>
        <taxon>Eukaryota</taxon>
        <taxon>Metamonada</taxon>
        <taxon>Preaxostyla</taxon>
        <taxon>Paratrimastigidae</taxon>
        <taxon>Paratrimastix</taxon>
    </lineage>
</organism>
<protein>
    <submittedName>
        <fullName evidence="2">Uncharacterized protein</fullName>
    </submittedName>
</protein>
<accession>A0ABQ8UMB5</accession>
<keyword evidence="1" id="KW-0732">Signal</keyword>
<dbReference type="Proteomes" id="UP001141327">
    <property type="component" value="Unassembled WGS sequence"/>
</dbReference>
<evidence type="ECO:0000313" key="3">
    <source>
        <dbReference type="Proteomes" id="UP001141327"/>
    </source>
</evidence>
<reference evidence="2" key="1">
    <citation type="journal article" date="2022" name="bioRxiv">
        <title>Genomics of Preaxostyla Flagellates Illuminates Evolutionary Transitions and the Path Towards Mitochondrial Loss.</title>
        <authorList>
            <person name="Novak L.V.F."/>
            <person name="Treitli S.C."/>
            <person name="Pyrih J."/>
            <person name="Halakuc P."/>
            <person name="Pipaliya S.V."/>
            <person name="Vacek V."/>
            <person name="Brzon O."/>
            <person name="Soukal P."/>
            <person name="Eme L."/>
            <person name="Dacks J.B."/>
            <person name="Karnkowska A."/>
            <person name="Elias M."/>
            <person name="Hampl V."/>
        </authorList>
    </citation>
    <scope>NUCLEOTIDE SEQUENCE</scope>
    <source>
        <strain evidence="2">RCP-MX</strain>
    </source>
</reference>
<evidence type="ECO:0000256" key="1">
    <source>
        <dbReference type="SAM" id="SignalP"/>
    </source>
</evidence>
<comment type="caution">
    <text evidence="2">The sequence shown here is derived from an EMBL/GenBank/DDBJ whole genome shotgun (WGS) entry which is preliminary data.</text>
</comment>
<dbReference type="EMBL" id="JAPMOS010000018">
    <property type="protein sequence ID" value="KAJ4459606.1"/>
    <property type="molecule type" value="Genomic_DNA"/>
</dbReference>
<proteinExistence type="predicted"/>
<feature type="signal peptide" evidence="1">
    <location>
        <begin position="1"/>
        <end position="20"/>
    </location>
</feature>
<name>A0ABQ8UMB5_9EUKA</name>
<feature type="chain" id="PRO_5047481112" evidence="1">
    <location>
        <begin position="21"/>
        <end position="562"/>
    </location>
</feature>